<accession>A0A368XT54</accession>
<dbReference type="SUPFAM" id="SSF46785">
    <property type="entry name" value="Winged helix' DNA-binding domain"/>
    <property type="match status" value="1"/>
</dbReference>
<dbReference type="PANTHER" id="PTHR30537">
    <property type="entry name" value="HTH-TYPE TRANSCRIPTIONAL REGULATOR"/>
    <property type="match status" value="1"/>
</dbReference>
<dbReference type="Pfam" id="PF00126">
    <property type="entry name" value="HTH_1"/>
    <property type="match status" value="1"/>
</dbReference>
<dbReference type="InterPro" id="IPR005119">
    <property type="entry name" value="LysR_subst-bd"/>
</dbReference>
<proteinExistence type="inferred from homology"/>
<keyword evidence="4" id="KW-0804">Transcription</keyword>
<dbReference type="GO" id="GO:0043565">
    <property type="term" value="F:sequence-specific DNA binding"/>
    <property type="evidence" value="ECO:0007669"/>
    <property type="project" value="TreeGrafter"/>
</dbReference>
<dbReference type="InterPro" id="IPR058163">
    <property type="entry name" value="LysR-type_TF_proteobact-type"/>
</dbReference>
<evidence type="ECO:0000313" key="7">
    <source>
        <dbReference type="Proteomes" id="UP000252884"/>
    </source>
</evidence>
<keyword evidence="7" id="KW-1185">Reference proteome</keyword>
<protein>
    <submittedName>
        <fullName evidence="6">LysR family transcriptional regulator</fullName>
    </submittedName>
</protein>
<dbReference type="Gene3D" id="1.10.10.10">
    <property type="entry name" value="Winged helix-like DNA-binding domain superfamily/Winged helix DNA-binding domain"/>
    <property type="match status" value="1"/>
</dbReference>
<reference evidence="6 7" key="1">
    <citation type="submission" date="2018-07" db="EMBL/GenBank/DDBJ databases">
        <title>Genomic Encyclopedia of Type Strains, Phase IV (KMG-IV): sequencing the most valuable type-strain genomes for metagenomic binning, comparative biology and taxonomic classification.</title>
        <authorList>
            <person name="Goeker M."/>
        </authorList>
    </citation>
    <scope>NUCLEOTIDE SEQUENCE [LARGE SCALE GENOMIC DNA]</scope>
    <source>
        <strain evidence="6 7">DSM 21634</strain>
    </source>
</reference>
<dbReference type="InterPro" id="IPR000847">
    <property type="entry name" value="LysR_HTH_N"/>
</dbReference>
<dbReference type="GO" id="GO:0006351">
    <property type="term" value="P:DNA-templated transcription"/>
    <property type="evidence" value="ECO:0007669"/>
    <property type="project" value="TreeGrafter"/>
</dbReference>
<dbReference type="CDD" id="cd08422">
    <property type="entry name" value="PBP2_CrgA_like"/>
    <property type="match status" value="1"/>
</dbReference>
<comment type="similarity">
    <text evidence="1">Belongs to the LysR transcriptional regulatory family.</text>
</comment>
<evidence type="ECO:0000259" key="5">
    <source>
        <dbReference type="PROSITE" id="PS50931"/>
    </source>
</evidence>
<dbReference type="Proteomes" id="UP000252884">
    <property type="component" value="Unassembled WGS sequence"/>
</dbReference>
<dbReference type="PANTHER" id="PTHR30537:SF35">
    <property type="entry name" value="TRANSCRIPTIONAL REGULATORY PROTEIN"/>
    <property type="match status" value="1"/>
</dbReference>
<dbReference type="FunFam" id="3.40.190.290:FF:000001">
    <property type="entry name" value="Transcriptional regulator, LysR family"/>
    <property type="match status" value="1"/>
</dbReference>
<dbReference type="GO" id="GO:0003700">
    <property type="term" value="F:DNA-binding transcription factor activity"/>
    <property type="evidence" value="ECO:0007669"/>
    <property type="project" value="InterPro"/>
</dbReference>
<evidence type="ECO:0000256" key="4">
    <source>
        <dbReference type="ARBA" id="ARBA00023163"/>
    </source>
</evidence>
<sequence>MTYERHPPRTYLHGTIVQIAERGSMAAAATALDMSRAMVTRYLAQMEQWAGTRLLHRTTRRLSLTNAGEQALAHSRQLLEVARELPRVAEDERQADPVRGLLRLACAQSLAQEVLAPAAAVFLQRHPLAAIDFRVDSRAVNLVEERVDLAIRISNQLEPGLVARRLADCASVVCASPDYLARHGTPLRPEDLAAHRCLTYSYFGRSVWEFADAQGRPVGVPVGGPLSANETQVLLAAAAQGVGITLQPVYAAAPLLAAGRLQALLPLWVPQSLGVHALYQPQRRVPPVLRALLDFLVDWFATPGHWPAAPAIPARSRRARV</sequence>
<keyword evidence="3" id="KW-0238">DNA-binding</keyword>
<evidence type="ECO:0000256" key="1">
    <source>
        <dbReference type="ARBA" id="ARBA00009437"/>
    </source>
</evidence>
<feature type="domain" description="HTH lysR-type" evidence="5">
    <location>
        <begin position="15"/>
        <end position="65"/>
    </location>
</feature>
<dbReference type="SUPFAM" id="SSF53850">
    <property type="entry name" value="Periplasmic binding protein-like II"/>
    <property type="match status" value="1"/>
</dbReference>
<evidence type="ECO:0000313" key="6">
    <source>
        <dbReference type="EMBL" id="RCW69194.1"/>
    </source>
</evidence>
<dbReference type="InterPro" id="IPR036388">
    <property type="entry name" value="WH-like_DNA-bd_sf"/>
</dbReference>
<dbReference type="OrthoDB" id="9786526at2"/>
<dbReference type="EMBL" id="QPJK01000006">
    <property type="protein sequence ID" value="RCW69194.1"/>
    <property type="molecule type" value="Genomic_DNA"/>
</dbReference>
<evidence type="ECO:0000256" key="3">
    <source>
        <dbReference type="ARBA" id="ARBA00023125"/>
    </source>
</evidence>
<dbReference type="AlphaFoldDB" id="A0A368XT54"/>
<dbReference type="Gene3D" id="3.40.190.290">
    <property type="match status" value="1"/>
</dbReference>
<name>A0A368XT54_9BURK</name>
<organism evidence="6 7">
    <name type="scientific">Pseudorhodoferax soli</name>
    <dbReference type="NCBI Taxonomy" id="545864"/>
    <lineage>
        <taxon>Bacteria</taxon>
        <taxon>Pseudomonadati</taxon>
        <taxon>Pseudomonadota</taxon>
        <taxon>Betaproteobacteria</taxon>
        <taxon>Burkholderiales</taxon>
        <taxon>Comamonadaceae</taxon>
    </lineage>
</organism>
<gene>
    <name evidence="6" type="ORF">DES41_10665</name>
</gene>
<comment type="caution">
    <text evidence="6">The sequence shown here is derived from an EMBL/GenBank/DDBJ whole genome shotgun (WGS) entry which is preliminary data.</text>
</comment>
<dbReference type="PROSITE" id="PS50931">
    <property type="entry name" value="HTH_LYSR"/>
    <property type="match status" value="1"/>
</dbReference>
<keyword evidence="2" id="KW-0805">Transcription regulation</keyword>
<dbReference type="InterPro" id="IPR036390">
    <property type="entry name" value="WH_DNA-bd_sf"/>
</dbReference>
<evidence type="ECO:0000256" key="2">
    <source>
        <dbReference type="ARBA" id="ARBA00023015"/>
    </source>
</evidence>
<dbReference type="Pfam" id="PF03466">
    <property type="entry name" value="LysR_substrate"/>
    <property type="match status" value="1"/>
</dbReference>